<proteinExistence type="inferred from homology"/>
<dbReference type="Gene3D" id="1.20.1500.10">
    <property type="entry name" value="YheA/YmcA-like"/>
    <property type="match status" value="1"/>
</dbReference>
<accession>A0A1G7K6J0</accession>
<dbReference type="STRING" id="670482.SAMN04488542_10926"/>
<gene>
    <name evidence="2" type="ORF">SAMN04488542_10926</name>
</gene>
<dbReference type="Pfam" id="PF06133">
    <property type="entry name" value="Com_YlbF"/>
    <property type="match status" value="1"/>
</dbReference>
<dbReference type="SUPFAM" id="SSF158622">
    <property type="entry name" value="YheA/YmcA-like"/>
    <property type="match status" value="1"/>
</dbReference>
<dbReference type="RefSeq" id="WP_091228974.1">
    <property type="nucleotide sequence ID" value="NZ_FNBG01000009.1"/>
</dbReference>
<dbReference type="InterPro" id="IPR010368">
    <property type="entry name" value="Com_YlbF"/>
</dbReference>
<name>A0A1G7K6J0_9BACL</name>
<dbReference type="AlphaFoldDB" id="A0A1G7K6J0"/>
<dbReference type="InterPro" id="IPR023378">
    <property type="entry name" value="YheA/YmcA-like_dom_sf"/>
</dbReference>
<protein>
    <recommendedName>
        <fullName evidence="1">UPF0342 protein SAMN04488542_10926</fullName>
    </recommendedName>
</protein>
<dbReference type="EMBL" id="FNBG01000009">
    <property type="protein sequence ID" value="SDF32604.1"/>
    <property type="molecule type" value="Genomic_DNA"/>
</dbReference>
<keyword evidence="3" id="KW-1185">Reference proteome</keyword>
<comment type="similarity">
    <text evidence="1">Belongs to the UPF0342 family.</text>
</comment>
<dbReference type="Proteomes" id="UP000198972">
    <property type="component" value="Unassembled WGS sequence"/>
</dbReference>
<dbReference type="HAMAP" id="MF_01526">
    <property type="entry name" value="UPF0342"/>
    <property type="match status" value="1"/>
</dbReference>
<evidence type="ECO:0000256" key="1">
    <source>
        <dbReference type="HAMAP-Rule" id="MF_01526"/>
    </source>
</evidence>
<evidence type="ECO:0000313" key="2">
    <source>
        <dbReference type="EMBL" id="SDF32604.1"/>
    </source>
</evidence>
<reference evidence="2 3" key="1">
    <citation type="submission" date="2016-10" db="EMBL/GenBank/DDBJ databases">
        <authorList>
            <person name="de Groot N.N."/>
        </authorList>
    </citation>
    <scope>NUCLEOTIDE SEQUENCE [LARGE SCALE GENOMIC DNA]</scope>
    <source>
        <strain evidence="2 3">DSM 28129</strain>
    </source>
</reference>
<sequence>MNIYDKAHELASALKESKEVIEITDAVKLIDVDQSSKEMLDNFRAKQNEMQQRMMSGQMPEQEEMEKMEKQFELLSQNPNIVRLFDAERRLSVIIQDVNKIITDSLQHLYNV</sequence>
<organism evidence="2 3">
    <name type="scientific">Fontibacillus panacisegetis</name>
    <dbReference type="NCBI Taxonomy" id="670482"/>
    <lineage>
        <taxon>Bacteria</taxon>
        <taxon>Bacillati</taxon>
        <taxon>Bacillota</taxon>
        <taxon>Bacilli</taxon>
        <taxon>Bacillales</taxon>
        <taxon>Paenibacillaceae</taxon>
        <taxon>Fontibacillus</taxon>
    </lineage>
</organism>
<dbReference type="OrthoDB" id="9811402at2"/>
<evidence type="ECO:0000313" key="3">
    <source>
        <dbReference type="Proteomes" id="UP000198972"/>
    </source>
</evidence>